<dbReference type="Proteomes" id="UP000069940">
    <property type="component" value="Unassembled WGS sequence"/>
</dbReference>
<dbReference type="Gene3D" id="3.80.10.10">
    <property type="entry name" value="Ribonuclease Inhibitor"/>
    <property type="match status" value="1"/>
</dbReference>
<dbReference type="InterPro" id="IPR055414">
    <property type="entry name" value="LRR_R13L4/SHOC2-like"/>
</dbReference>
<evidence type="ECO:0000313" key="4">
    <source>
        <dbReference type="EnsemblMetazoa" id="AALFPA23_016246.P23680"/>
    </source>
</evidence>
<name>A0ABM1Z947_AEDAL</name>
<keyword evidence="5" id="KW-1185">Reference proteome</keyword>
<accession>A0ABM1Z947</accession>
<dbReference type="PANTHER" id="PTHR48051:SF1">
    <property type="entry name" value="RAS SUPPRESSOR PROTEIN 1"/>
    <property type="match status" value="1"/>
</dbReference>
<dbReference type="Pfam" id="PF23598">
    <property type="entry name" value="LRR_14"/>
    <property type="match status" value="1"/>
</dbReference>
<evidence type="ECO:0000256" key="2">
    <source>
        <dbReference type="ARBA" id="ARBA00022737"/>
    </source>
</evidence>
<dbReference type="EnsemblMetazoa" id="AALFPA23_016246.R23680">
    <property type="protein sequence ID" value="AALFPA23_016246.P23680"/>
    <property type="gene ID" value="AALFPA23_016246"/>
</dbReference>
<dbReference type="SUPFAM" id="SSF52058">
    <property type="entry name" value="L domain-like"/>
    <property type="match status" value="1"/>
</dbReference>
<evidence type="ECO:0000259" key="3">
    <source>
        <dbReference type="Pfam" id="PF23598"/>
    </source>
</evidence>
<dbReference type="InterPro" id="IPR050216">
    <property type="entry name" value="LRR_domain-containing"/>
</dbReference>
<dbReference type="InterPro" id="IPR001611">
    <property type="entry name" value="Leu-rich_rpt"/>
</dbReference>
<reference evidence="5" key="1">
    <citation type="journal article" date="2015" name="Proc. Natl. Acad. Sci. U.S.A.">
        <title>Genome sequence of the Asian Tiger mosquito, Aedes albopictus, reveals insights into its biology, genetics, and evolution.</title>
        <authorList>
            <person name="Chen X.G."/>
            <person name="Jiang X."/>
            <person name="Gu J."/>
            <person name="Xu M."/>
            <person name="Wu Y."/>
            <person name="Deng Y."/>
            <person name="Zhang C."/>
            <person name="Bonizzoni M."/>
            <person name="Dermauw W."/>
            <person name="Vontas J."/>
            <person name="Armbruster P."/>
            <person name="Huang X."/>
            <person name="Yang Y."/>
            <person name="Zhang H."/>
            <person name="He W."/>
            <person name="Peng H."/>
            <person name="Liu Y."/>
            <person name="Wu K."/>
            <person name="Chen J."/>
            <person name="Lirakis M."/>
            <person name="Topalis P."/>
            <person name="Van Leeuwen T."/>
            <person name="Hall A.B."/>
            <person name="Jiang X."/>
            <person name="Thorpe C."/>
            <person name="Mueller R.L."/>
            <person name="Sun C."/>
            <person name="Waterhouse R.M."/>
            <person name="Yan G."/>
            <person name="Tu Z.J."/>
            <person name="Fang X."/>
            <person name="James A.A."/>
        </authorList>
    </citation>
    <scope>NUCLEOTIDE SEQUENCE [LARGE SCALE GENOMIC DNA]</scope>
    <source>
        <strain evidence="5">Foshan</strain>
    </source>
</reference>
<dbReference type="PROSITE" id="PS51450">
    <property type="entry name" value="LRR"/>
    <property type="match status" value="1"/>
</dbReference>
<proteinExistence type="predicted"/>
<dbReference type="GeneID" id="115261386"/>
<protein>
    <recommendedName>
        <fullName evidence="3">Disease resistance R13L4/SHOC-2-like LRR domain-containing protein</fullName>
    </recommendedName>
</protein>
<organism evidence="4 5">
    <name type="scientific">Aedes albopictus</name>
    <name type="common">Asian tiger mosquito</name>
    <name type="synonym">Stegomyia albopicta</name>
    <dbReference type="NCBI Taxonomy" id="7160"/>
    <lineage>
        <taxon>Eukaryota</taxon>
        <taxon>Metazoa</taxon>
        <taxon>Ecdysozoa</taxon>
        <taxon>Arthropoda</taxon>
        <taxon>Hexapoda</taxon>
        <taxon>Insecta</taxon>
        <taxon>Pterygota</taxon>
        <taxon>Neoptera</taxon>
        <taxon>Endopterygota</taxon>
        <taxon>Diptera</taxon>
        <taxon>Nematocera</taxon>
        <taxon>Culicoidea</taxon>
        <taxon>Culicidae</taxon>
        <taxon>Culicinae</taxon>
        <taxon>Aedini</taxon>
        <taxon>Aedes</taxon>
        <taxon>Stegomyia</taxon>
    </lineage>
</organism>
<dbReference type="Pfam" id="PF13855">
    <property type="entry name" value="LRR_8"/>
    <property type="match status" value="1"/>
</dbReference>
<dbReference type="InterPro" id="IPR032675">
    <property type="entry name" value="LRR_dom_sf"/>
</dbReference>
<keyword evidence="1" id="KW-0433">Leucine-rich repeat</keyword>
<dbReference type="RefSeq" id="XP_029718828.2">
    <property type="nucleotide sequence ID" value="XM_029862968.2"/>
</dbReference>
<dbReference type="SMART" id="SM00364">
    <property type="entry name" value="LRR_BAC"/>
    <property type="match status" value="5"/>
</dbReference>
<dbReference type="PANTHER" id="PTHR48051">
    <property type="match status" value="1"/>
</dbReference>
<evidence type="ECO:0000313" key="5">
    <source>
        <dbReference type="Proteomes" id="UP000069940"/>
    </source>
</evidence>
<keyword evidence="2" id="KW-0677">Repeat</keyword>
<feature type="domain" description="Disease resistance R13L4/SHOC-2-like LRR" evidence="3">
    <location>
        <begin position="31"/>
        <end position="147"/>
    </location>
</feature>
<sequence length="315" mass="36097">MASKFLSLLEDKIRSQCVCYSVQKCIEENGRKLNLSRSKIKTVPPALDSCTFLSKLSLDGNFLSSASITGLQSLKFLRYLALNDNELNEFPEELCELKFVEFLNIGGNPIDRLPESIDKLKNLITLWCNDMLLELLPEALGRLRKLRTFGARSNQLKALPESFGELKRLRWLSLEDNGIDSLPESFGELSRLTHLNMARNRFIDLPATVSTLKRLKFCSFAENLIEHVTEIALAELDFIPTLLLNGNRIMSMDELIFHTKEVRFKFDILNELVSEDWEFSLPNSELNLVDSNDDDTFEEPYEMEVPQQARFCMAV</sequence>
<dbReference type="SMART" id="SM00369">
    <property type="entry name" value="LRR_TYP"/>
    <property type="match status" value="4"/>
</dbReference>
<evidence type="ECO:0000256" key="1">
    <source>
        <dbReference type="ARBA" id="ARBA00022614"/>
    </source>
</evidence>
<dbReference type="InterPro" id="IPR003591">
    <property type="entry name" value="Leu-rich_rpt_typical-subtyp"/>
</dbReference>
<reference evidence="4" key="2">
    <citation type="submission" date="2025-05" db="UniProtKB">
        <authorList>
            <consortium name="EnsemblMetazoa"/>
        </authorList>
    </citation>
    <scope>IDENTIFICATION</scope>
    <source>
        <strain evidence="4">Foshan</strain>
    </source>
</reference>